<dbReference type="Proteomes" id="UP000034054">
    <property type="component" value="Unassembled WGS sequence"/>
</dbReference>
<name>A0A0G1XN69_9BACT</name>
<dbReference type="EMBL" id="LCRH01000019">
    <property type="protein sequence ID" value="KKW32698.1"/>
    <property type="molecule type" value="Genomic_DNA"/>
</dbReference>
<dbReference type="SUPFAM" id="SSF50939">
    <property type="entry name" value="Sialidases"/>
    <property type="match status" value="1"/>
</dbReference>
<dbReference type="PATRIC" id="fig|1618979.3.peg.318"/>
<proteinExistence type="predicted"/>
<protein>
    <recommendedName>
        <fullName evidence="3">Exo-alpha-sialidase</fullName>
    </recommendedName>
</protein>
<dbReference type="InterPro" id="IPR036278">
    <property type="entry name" value="Sialidase_sf"/>
</dbReference>
<evidence type="ECO:0000313" key="2">
    <source>
        <dbReference type="Proteomes" id="UP000034054"/>
    </source>
</evidence>
<accession>A0A0G1XN69</accession>
<comment type="caution">
    <text evidence="1">The sequence shown here is derived from an EMBL/GenBank/DDBJ whole genome shotgun (WGS) entry which is preliminary data.</text>
</comment>
<evidence type="ECO:0000313" key="1">
    <source>
        <dbReference type="EMBL" id="KKW32698.1"/>
    </source>
</evidence>
<organism evidence="1 2">
    <name type="scientific">Candidatus Uhrbacteria bacterium GW2011_GWA2_52_8d</name>
    <dbReference type="NCBI Taxonomy" id="1618979"/>
    <lineage>
        <taxon>Bacteria</taxon>
        <taxon>Candidatus Uhriibacteriota</taxon>
    </lineage>
</organism>
<gene>
    <name evidence="1" type="ORF">UY76_C0019G0008</name>
</gene>
<dbReference type="AlphaFoldDB" id="A0A0G1XN69"/>
<evidence type="ECO:0008006" key="3">
    <source>
        <dbReference type="Google" id="ProtNLM"/>
    </source>
</evidence>
<dbReference type="Gene3D" id="2.120.10.10">
    <property type="match status" value="1"/>
</dbReference>
<sequence>MSKTFFRLILVCVVLLLALLLVSAWWSVRSAETVTKSEESQALSEQKQTPEQKETLDENLFEVDPGVRASFASNPLVLAQTDETLTLAYEYRSEELKNAPQDRVLVMTTQDGLTFEQEDPDEWKHVPQPIRLPDGTYRRYFYNPQEGGLQSESSSDGVTFTLDDGLRYQVSGAKTNDPNIYGVSTQFVDAQGGVVLLYNSTIDNEIVVNRAYASPETHGMTFVFDRSDILADTLREPHYADPHALVRKNGEIWLIIMNQSRTRHPPASREGIVYGYVSHDDGKTFDLEGRLIDWDDYGEFDVYSLNDPKLVEFSDGTLRIYMAAMVKDEEEEGGYRWDLVSASR</sequence>
<reference evidence="1 2" key="1">
    <citation type="journal article" date="2015" name="Nature">
        <title>rRNA introns, odd ribosomes, and small enigmatic genomes across a large radiation of phyla.</title>
        <authorList>
            <person name="Brown C.T."/>
            <person name="Hug L.A."/>
            <person name="Thomas B.C."/>
            <person name="Sharon I."/>
            <person name="Castelle C.J."/>
            <person name="Singh A."/>
            <person name="Wilkins M.J."/>
            <person name="Williams K.H."/>
            <person name="Banfield J.F."/>
        </authorList>
    </citation>
    <scope>NUCLEOTIDE SEQUENCE [LARGE SCALE GENOMIC DNA]</scope>
</reference>